<dbReference type="EMBL" id="LAPT01000022">
    <property type="protein sequence ID" value="PXF32195.1"/>
    <property type="molecule type" value="Genomic_DNA"/>
</dbReference>
<evidence type="ECO:0000256" key="1">
    <source>
        <dbReference type="SAM" id="Phobius"/>
    </source>
</evidence>
<evidence type="ECO:0008006" key="4">
    <source>
        <dbReference type="Google" id="ProtNLM"/>
    </source>
</evidence>
<proteinExistence type="predicted"/>
<evidence type="ECO:0000313" key="2">
    <source>
        <dbReference type="EMBL" id="PXF32195.1"/>
    </source>
</evidence>
<feature type="transmembrane region" description="Helical" evidence="1">
    <location>
        <begin position="7"/>
        <end position="27"/>
    </location>
</feature>
<name>A0ABX5M2K9_9GAMM</name>
<organism evidence="2 3">
    <name type="scientific">Pokkaliibacter plantistimulans</name>
    <dbReference type="NCBI Taxonomy" id="1635171"/>
    <lineage>
        <taxon>Bacteria</taxon>
        <taxon>Pseudomonadati</taxon>
        <taxon>Pseudomonadota</taxon>
        <taxon>Gammaproteobacteria</taxon>
        <taxon>Oceanospirillales</taxon>
        <taxon>Balneatrichaceae</taxon>
        <taxon>Pokkaliibacter</taxon>
    </lineage>
</organism>
<feature type="transmembrane region" description="Helical" evidence="1">
    <location>
        <begin position="42"/>
        <end position="66"/>
    </location>
</feature>
<evidence type="ECO:0000313" key="3">
    <source>
        <dbReference type="Proteomes" id="UP000248090"/>
    </source>
</evidence>
<protein>
    <recommendedName>
        <fullName evidence="4">Yip1 domain-containing protein</fullName>
    </recommendedName>
</protein>
<accession>A0ABX5M2K9</accession>
<sequence length="100" mass="11558">MWKWLNYLLIFLQISIFPSLAIMLSSIQEQFKDFLNQEGRPAVYILANTWLAWVFFVVALFVLIAINRVGDLKKRATYNTIALAVYSTAAFMVVVSLYPF</sequence>
<gene>
    <name evidence="2" type="ORF">WH50_05545</name>
</gene>
<comment type="caution">
    <text evidence="2">The sequence shown here is derived from an EMBL/GenBank/DDBJ whole genome shotgun (WGS) entry which is preliminary data.</text>
</comment>
<feature type="transmembrane region" description="Helical" evidence="1">
    <location>
        <begin position="78"/>
        <end position="98"/>
    </location>
</feature>
<dbReference type="Proteomes" id="UP000248090">
    <property type="component" value="Unassembled WGS sequence"/>
</dbReference>
<dbReference type="RefSeq" id="WP_110186438.1">
    <property type="nucleotide sequence ID" value="NZ_CP177354.1"/>
</dbReference>
<keyword evidence="1" id="KW-1133">Transmembrane helix</keyword>
<keyword evidence="1" id="KW-0472">Membrane</keyword>
<keyword evidence="3" id="KW-1185">Reference proteome</keyword>
<reference evidence="2 3" key="1">
    <citation type="submission" date="2015-03" db="EMBL/GenBank/DDBJ databases">
        <authorList>
            <person name="Krishnan R."/>
            <person name="Midha S."/>
            <person name="Patil P.B."/>
            <person name="Rameshkumar N."/>
        </authorList>
    </citation>
    <scope>NUCLEOTIDE SEQUENCE [LARGE SCALE GENOMIC DNA]</scope>
    <source>
        <strain evidence="2 3">L1E11</strain>
    </source>
</reference>
<keyword evidence="1" id="KW-0812">Transmembrane</keyword>